<gene>
    <name evidence="1" type="ORF">ACFQ4O_09360</name>
</gene>
<proteinExistence type="predicted"/>
<keyword evidence="2" id="KW-1185">Reference proteome</keyword>
<dbReference type="EMBL" id="JBHTMX010000069">
    <property type="protein sequence ID" value="MFD1332203.1"/>
    <property type="molecule type" value="Genomic_DNA"/>
</dbReference>
<comment type="caution">
    <text evidence="1">The sequence shown here is derived from an EMBL/GenBank/DDBJ whole genome shotgun (WGS) entry which is preliminary data.</text>
</comment>
<sequence length="111" mass="12576">MEAVETLAEGDDGVRNAGPIEYFETFYDWIPHRDDGEMRPNAAITDRERAALLQLSRMLDDACDATPRHMAIEDLIATGWPTRIQPFAITARDVMNERGRLSEDDDAVPER</sequence>
<organism evidence="1 2">
    <name type="scientific">Methylopila musalis</name>
    <dbReference type="NCBI Taxonomy" id="1134781"/>
    <lineage>
        <taxon>Bacteria</taxon>
        <taxon>Pseudomonadati</taxon>
        <taxon>Pseudomonadota</taxon>
        <taxon>Alphaproteobacteria</taxon>
        <taxon>Hyphomicrobiales</taxon>
        <taxon>Methylopilaceae</taxon>
        <taxon>Methylopila</taxon>
    </lineage>
</organism>
<accession>A0ABW3Z7E4</accession>
<reference evidence="2" key="1">
    <citation type="journal article" date="2019" name="Int. J. Syst. Evol. Microbiol.">
        <title>The Global Catalogue of Microorganisms (GCM) 10K type strain sequencing project: providing services to taxonomists for standard genome sequencing and annotation.</title>
        <authorList>
            <consortium name="The Broad Institute Genomics Platform"/>
            <consortium name="The Broad Institute Genome Sequencing Center for Infectious Disease"/>
            <person name="Wu L."/>
            <person name="Ma J."/>
        </authorList>
    </citation>
    <scope>NUCLEOTIDE SEQUENCE [LARGE SCALE GENOMIC DNA]</scope>
    <source>
        <strain evidence="2">CCUG 61696</strain>
    </source>
</reference>
<dbReference type="RefSeq" id="WP_378775428.1">
    <property type="nucleotide sequence ID" value="NZ_JBHTMX010000069.1"/>
</dbReference>
<evidence type="ECO:0000313" key="1">
    <source>
        <dbReference type="EMBL" id="MFD1332203.1"/>
    </source>
</evidence>
<protein>
    <submittedName>
        <fullName evidence="1">Uncharacterized protein</fullName>
    </submittedName>
</protein>
<name>A0ABW3Z7E4_9HYPH</name>
<dbReference type="Proteomes" id="UP001597171">
    <property type="component" value="Unassembled WGS sequence"/>
</dbReference>
<evidence type="ECO:0000313" key="2">
    <source>
        <dbReference type="Proteomes" id="UP001597171"/>
    </source>
</evidence>